<dbReference type="PANTHER" id="PTHR34069">
    <property type="entry name" value="3-OXOACYL-[ACYL-CARRIER-PROTEIN] SYNTHASE 3"/>
    <property type="match status" value="1"/>
</dbReference>
<keyword evidence="1" id="KW-0808">Transferase</keyword>
<reference evidence="4 5" key="1">
    <citation type="submission" date="2016-10" db="EMBL/GenBank/DDBJ databases">
        <authorList>
            <person name="de Groot N.N."/>
        </authorList>
    </citation>
    <scope>NUCLEOTIDE SEQUENCE [LARGE SCALE GENOMIC DNA]</scope>
    <source>
        <strain evidence="4 5">CGMCC 4.5739</strain>
    </source>
</reference>
<dbReference type="InterPro" id="IPR016039">
    <property type="entry name" value="Thiolase-like"/>
</dbReference>
<accession>A0A1I1MSC7</accession>
<dbReference type="GO" id="GO:0044550">
    <property type="term" value="P:secondary metabolite biosynthetic process"/>
    <property type="evidence" value="ECO:0007669"/>
    <property type="project" value="TreeGrafter"/>
</dbReference>
<evidence type="ECO:0000313" key="4">
    <source>
        <dbReference type="EMBL" id="SFC88354.1"/>
    </source>
</evidence>
<dbReference type="STRING" id="910347.SAMN05421773_10741"/>
<dbReference type="Proteomes" id="UP000199207">
    <property type="component" value="Unassembled WGS sequence"/>
</dbReference>
<dbReference type="EMBL" id="FOLM01000007">
    <property type="protein sequence ID" value="SFC88354.1"/>
    <property type="molecule type" value="Genomic_DNA"/>
</dbReference>
<evidence type="ECO:0000256" key="2">
    <source>
        <dbReference type="ARBA" id="ARBA00023315"/>
    </source>
</evidence>
<proteinExistence type="predicted"/>
<dbReference type="PANTHER" id="PTHR34069:SF2">
    <property type="entry name" value="BETA-KETOACYL-[ACYL-CARRIER-PROTEIN] SYNTHASE III"/>
    <property type="match status" value="1"/>
</dbReference>
<dbReference type="InterPro" id="IPR013747">
    <property type="entry name" value="ACP_syn_III_C"/>
</dbReference>
<evidence type="ECO:0000313" key="5">
    <source>
        <dbReference type="Proteomes" id="UP000199207"/>
    </source>
</evidence>
<protein>
    <submittedName>
        <fullName evidence="4">3-oxoacyl-[acyl-carrier-protein] synthase-3</fullName>
    </submittedName>
</protein>
<keyword evidence="5" id="KW-1185">Reference proteome</keyword>
<dbReference type="GO" id="GO:0016747">
    <property type="term" value="F:acyltransferase activity, transferring groups other than amino-acyl groups"/>
    <property type="evidence" value="ECO:0007669"/>
    <property type="project" value="UniProtKB-ARBA"/>
</dbReference>
<dbReference type="OrthoDB" id="2636646at2"/>
<dbReference type="Gene3D" id="3.40.47.10">
    <property type="match status" value="2"/>
</dbReference>
<feature type="domain" description="Beta-ketoacyl-[acyl-carrier-protein] synthase III C-terminal" evidence="3">
    <location>
        <begin position="233"/>
        <end position="321"/>
    </location>
</feature>
<gene>
    <name evidence="4" type="ORF">SAMN05421773_10741</name>
</gene>
<dbReference type="RefSeq" id="WP_093839176.1">
    <property type="nucleotide sequence ID" value="NZ_FOLM01000007.1"/>
</dbReference>
<evidence type="ECO:0000259" key="3">
    <source>
        <dbReference type="Pfam" id="PF08541"/>
    </source>
</evidence>
<organism evidence="4 5">
    <name type="scientific">Streptomyces aidingensis</name>
    <dbReference type="NCBI Taxonomy" id="910347"/>
    <lineage>
        <taxon>Bacteria</taxon>
        <taxon>Bacillati</taxon>
        <taxon>Actinomycetota</taxon>
        <taxon>Actinomycetes</taxon>
        <taxon>Kitasatosporales</taxon>
        <taxon>Streptomycetaceae</taxon>
        <taxon>Streptomyces</taxon>
    </lineage>
</organism>
<sequence length="332" mass="35416">MSVGLSRVAVRLPGGTEPVDDVLARIGCGAMERKMFSRVYGLRDSPVLARGERMEDLLAAAGRGALAGTTASLVLYGHTLHMAQHDLGGDFPDRLRDRLGLHGSRFFGLSHVNCVSVLRGVEYARRYLHRPGAGPGEQVLLLGGDQGSISDVARYIKGTTVSGDGAVGVLVNRTGGTGGTRGATVPQRYRCLAAAGARDARFHRNLRMTAEELAAFGRACSDLVAGTVRRAAEASGGSAERLDWVMPHFSNRMFWRSFSRTTGIPADRICLDLLPERGHNFGGDALMALEHADNAGRLRPGDRCVLVAIGQGAYVQSLVVEVLAERDEGAQP</sequence>
<evidence type="ECO:0000256" key="1">
    <source>
        <dbReference type="ARBA" id="ARBA00022679"/>
    </source>
</evidence>
<keyword evidence="2" id="KW-0012">Acyltransferase</keyword>
<dbReference type="AlphaFoldDB" id="A0A1I1MSC7"/>
<name>A0A1I1MSC7_9ACTN</name>
<dbReference type="SUPFAM" id="SSF53901">
    <property type="entry name" value="Thiolase-like"/>
    <property type="match status" value="2"/>
</dbReference>
<dbReference type="Pfam" id="PF08541">
    <property type="entry name" value="ACP_syn_III_C"/>
    <property type="match status" value="1"/>
</dbReference>